<protein>
    <submittedName>
        <fullName evidence="1">Uncharacterized protein</fullName>
    </submittedName>
</protein>
<organism evidence="1">
    <name type="scientific">Salmonella enterica subsp. enterica serovar Glostrup</name>
    <dbReference type="NCBI Taxonomy" id="1151180"/>
    <lineage>
        <taxon>Bacteria</taxon>
        <taxon>Pseudomonadati</taxon>
        <taxon>Pseudomonadota</taxon>
        <taxon>Gammaproteobacteria</taxon>
        <taxon>Enterobacterales</taxon>
        <taxon>Enterobacteriaceae</taxon>
        <taxon>Salmonella</taxon>
    </lineage>
</organism>
<gene>
    <name evidence="1" type="ORF">FPD99_23725</name>
</gene>
<proteinExistence type="predicted"/>
<dbReference type="AlphaFoldDB" id="A0A5I6PW93"/>
<accession>A0A5I6PW93</accession>
<sequence length="188" mass="21028">MRKNHSDTAIEREITRTIKSCSHLQHDKVFALCRRASLFDDVREVATDMMNVAEVYQDAQEHDTSRLILAVVNNMLTLWGCSQQLACALAWCSATPLRGAVFNNIVMPQLESILAIAGQVISDSHRDSFEDLVEAFRYCRCSDCFQARISGLEALKTLDGLIHLVGDMRAVIKSILRHQTVGSAHHDS</sequence>
<reference evidence="1" key="1">
    <citation type="submission" date="2019-07" db="EMBL/GenBank/DDBJ databases">
        <authorList>
            <person name="Ashton P.M."/>
            <person name="Dallman T."/>
            <person name="Nair S."/>
            <person name="De Pinna E."/>
            <person name="Peters T."/>
            <person name="Grant K."/>
        </authorList>
    </citation>
    <scope>NUCLEOTIDE SEQUENCE</scope>
    <source>
        <strain evidence="1">773673</strain>
    </source>
</reference>
<evidence type="ECO:0000313" key="1">
    <source>
        <dbReference type="EMBL" id="ECH0896955.1"/>
    </source>
</evidence>
<name>A0A5I6PW93_SALET</name>
<dbReference type="EMBL" id="AAIQMM010000046">
    <property type="protein sequence ID" value="ECH0896955.1"/>
    <property type="molecule type" value="Genomic_DNA"/>
</dbReference>
<comment type="caution">
    <text evidence="1">The sequence shown here is derived from an EMBL/GenBank/DDBJ whole genome shotgun (WGS) entry which is preliminary data.</text>
</comment>